<sequence length="108" mass="12889">MTRVEYAMSTYNNLTLEEVKEFHTMAKLLPDNIDQYAEAMRRVKNERSENSLLSLKEVAEMLQVEKQTVARLEREGCFYRVNDEGHPKYSYQDIREFAKGYEKNRSRK</sequence>
<name>A0ABU5Y5J2_9FLAO</name>
<proteinExistence type="predicted"/>
<keyword evidence="3" id="KW-1185">Reference proteome</keyword>
<accession>A0ABU5Y5J2</accession>
<dbReference type="Proteomes" id="UP001324270">
    <property type="component" value="Unassembled WGS sequence"/>
</dbReference>
<evidence type="ECO:0000313" key="3">
    <source>
        <dbReference type="Proteomes" id="UP001324270"/>
    </source>
</evidence>
<keyword evidence="1" id="KW-0175">Coiled coil</keyword>
<feature type="coiled-coil region" evidence="1">
    <location>
        <begin position="45"/>
        <end position="75"/>
    </location>
</feature>
<comment type="caution">
    <text evidence="2">The sequence shown here is derived from an EMBL/GenBank/DDBJ whole genome shotgun (WGS) entry which is preliminary data.</text>
</comment>
<reference evidence="2 3" key="1">
    <citation type="submission" date="2023-12" db="EMBL/GenBank/DDBJ databases">
        <title>Genomic sequences of Capnocytophaga and Parvimonas strains.</title>
        <authorList>
            <person name="Watt R.M."/>
            <person name="Wang M."/>
            <person name="Yang T."/>
            <person name="Tong W.M."/>
        </authorList>
    </citation>
    <scope>NUCLEOTIDE SEQUENCE [LARGE SCALE GENOMIC DNA]</scope>
    <source>
        <strain evidence="2 3">CCUG 13156</strain>
    </source>
</reference>
<dbReference type="RefSeq" id="WP_297973519.1">
    <property type="nucleotide sequence ID" value="NZ_JAYKBV010000001.1"/>
</dbReference>
<evidence type="ECO:0000313" key="2">
    <source>
        <dbReference type="EMBL" id="MEB3039185.1"/>
    </source>
</evidence>
<dbReference type="EMBL" id="JAYKBV010000001">
    <property type="protein sequence ID" value="MEB3039185.1"/>
    <property type="molecule type" value="Genomic_DNA"/>
</dbReference>
<dbReference type="InterPro" id="IPR009061">
    <property type="entry name" value="DNA-bd_dom_put_sf"/>
</dbReference>
<dbReference type="SUPFAM" id="SSF46955">
    <property type="entry name" value="Putative DNA-binding domain"/>
    <property type="match status" value="1"/>
</dbReference>
<dbReference type="Gene3D" id="1.10.1660.10">
    <property type="match status" value="1"/>
</dbReference>
<organism evidence="2 3">
    <name type="scientific">Capnocytophaga gingivalis</name>
    <dbReference type="NCBI Taxonomy" id="1017"/>
    <lineage>
        <taxon>Bacteria</taxon>
        <taxon>Pseudomonadati</taxon>
        <taxon>Bacteroidota</taxon>
        <taxon>Flavobacteriia</taxon>
        <taxon>Flavobacteriales</taxon>
        <taxon>Flavobacteriaceae</taxon>
        <taxon>Capnocytophaga</taxon>
    </lineage>
</organism>
<gene>
    <name evidence="2" type="ORF">VJJ49_00550</name>
</gene>
<protein>
    <submittedName>
        <fullName evidence="2">Helix-turn-helix domain-containing protein</fullName>
    </submittedName>
</protein>
<evidence type="ECO:0000256" key="1">
    <source>
        <dbReference type="SAM" id="Coils"/>
    </source>
</evidence>